<organism evidence="2 3">
    <name type="scientific">Auxenochlorella protothecoides</name>
    <name type="common">Green microalga</name>
    <name type="synonym">Chlorella protothecoides</name>
    <dbReference type="NCBI Taxonomy" id="3075"/>
    <lineage>
        <taxon>Eukaryota</taxon>
        <taxon>Viridiplantae</taxon>
        <taxon>Chlorophyta</taxon>
        <taxon>core chlorophytes</taxon>
        <taxon>Trebouxiophyceae</taxon>
        <taxon>Chlorellales</taxon>
        <taxon>Chlorellaceae</taxon>
        <taxon>Auxenochlorella</taxon>
    </lineage>
</organism>
<name>A0A087SND8_AUXPR</name>
<dbReference type="RefSeq" id="XP_011400209.1">
    <property type="nucleotide sequence ID" value="XM_011401907.1"/>
</dbReference>
<dbReference type="KEGG" id="apro:F751_4512"/>
<accession>A0A087SND8</accession>
<dbReference type="Proteomes" id="UP000028924">
    <property type="component" value="Unassembled WGS sequence"/>
</dbReference>
<proteinExistence type="predicted"/>
<feature type="compositionally biased region" description="Low complexity" evidence="1">
    <location>
        <begin position="48"/>
        <end position="58"/>
    </location>
</feature>
<sequence length="86" mass="9264">MAWNGAVWDLHKVTIWEASWASRCEGSDTLIPSLSQCVCVISMEQAHGNSPSSGRSGVVRGGGLGSDLMHEDRAQDVDAHLSARER</sequence>
<gene>
    <name evidence="2" type="ORF">F751_4512</name>
</gene>
<dbReference type="GeneID" id="23615903"/>
<reference evidence="2 3" key="1">
    <citation type="journal article" date="2014" name="BMC Genomics">
        <title>Oil accumulation mechanisms of the oleaginous microalga Chlorella protothecoides revealed through its genome, transcriptomes, and proteomes.</title>
        <authorList>
            <person name="Gao C."/>
            <person name="Wang Y."/>
            <person name="Shen Y."/>
            <person name="Yan D."/>
            <person name="He X."/>
            <person name="Dai J."/>
            <person name="Wu Q."/>
        </authorList>
    </citation>
    <scope>NUCLEOTIDE SEQUENCE [LARGE SCALE GENOMIC DNA]</scope>
    <source>
        <strain evidence="2 3">0710</strain>
    </source>
</reference>
<evidence type="ECO:0000256" key="1">
    <source>
        <dbReference type="SAM" id="MobiDB-lite"/>
    </source>
</evidence>
<feature type="region of interest" description="Disordered" evidence="1">
    <location>
        <begin position="46"/>
        <end position="86"/>
    </location>
</feature>
<evidence type="ECO:0000313" key="3">
    <source>
        <dbReference type="Proteomes" id="UP000028924"/>
    </source>
</evidence>
<protein>
    <submittedName>
        <fullName evidence="2">Uncharacterized protein</fullName>
    </submittedName>
</protein>
<feature type="compositionally biased region" description="Basic and acidic residues" evidence="1">
    <location>
        <begin position="68"/>
        <end position="86"/>
    </location>
</feature>
<dbReference type="AlphaFoldDB" id="A0A087SND8"/>
<dbReference type="EMBL" id="KL662144">
    <property type="protein sequence ID" value="KFM27242.1"/>
    <property type="molecule type" value="Genomic_DNA"/>
</dbReference>
<keyword evidence="3" id="KW-1185">Reference proteome</keyword>
<evidence type="ECO:0000313" key="2">
    <source>
        <dbReference type="EMBL" id="KFM27242.1"/>
    </source>
</evidence>